<name>A0A1G5RTV6_PSEXY</name>
<sequence>MNNRNYTRKHYLDNIRWFTVVLVVIYHVLYMYNGEGILGVQGKITNLEVQYYDVFQYAVYPWFMLVLFIVSGISSRLYLDTHTDKEFIKSKTTKLLVPGTIGLVVFQFLQGYLNMSLGGAFDTMGDVPKFVVYIIMLASGIGVLWYIQMLWLFSIILILIRKIEKDRIWNLGRKTNIVVLLLMTVVVHLAAQVLNTPIICVYRFGLYLLGFLLGYFVFSHEEVIEVVKKWLLLTAVIAVALGINFCVRYFGAGYADAPVNRTISFTAYAWFACLAIIGCGARFFDFENGFTSWMSKHSWGLYVFHYLCISVVAVYVARPGLLSALPVYLLSFVAAFAGSYILYEIISRLPFFRWAVLGIKKDKRA</sequence>
<dbReference type="EMBL" id="FMWK01000003">
    <property type="protein sequence ID" value="SCZ77513.1"/>
    <property type="molecule type" value="Genomic_DNA"/>
</dbReference>
<feature type="transmembrane region" description="Helical" evidence="1">
    <location>
        <begin position="230"/>
        <end position="251"/>
    </location>
</feature>
<protein>
    <submittedName>
        <fullName evidence="3">Peptidoglycan/LPS O-acetylase OafA/YrhL, contains acyltransferase and SGNH-hydrolase domains</fullName>
    </submittedName>
</protein>
<dbReference type="AlphaFoldDB" id="A0A1G5RTV6"/>
<keyword evidence="3" id="KW-0012">Acyltransferase</keyword>
<evidence type="ECO:0000259" key="2">
    <source>
        <dbReference type="Pfam" id="PF01757"/>
    </source>
</evidence>
<proteinExistence type="predicted"/>
<dbReference type="Proteomes" id="UP000199428">
    <property type="component" value="Unassembled WGS sequence"/>
</dbReference>
<evidence type="ECO:0000313" key="3">
    <source>
        <dbReference type="EMBL" id="SCZ77513.1"/>
    </source>
</evidence>
<dbReference type="GO" id="GO:0016787">
    <property type="term" value="F:hydrolase activity"/>
    <property type="evidence" value="ECO:0007669"/>
    <property type="project" value="UniProtKB-KW"/>
</dbReference>
<dbReference type="GO" id="GO:0016747">
    <property type="term" value="F:acyltransferase activity, transferring groups other than amino-acyl groups"/>
    <property type="evidence" value="ECO:0007669"/>
    <property type="project" value="InterPro"/>
</dbReference>
<keyword evidence="1" id="KW-1133">Transmembrane helix</keyword>
<feature type="transmembrane region" description="Helical" evidence="1">
    <location>
        <begin position="54"/>
        <end position="74"/>
    </location>
</feature>
<dbReference type="PANTHER" id="PTHR36927">
    <property type="entry name" value="BLR4337 PROTEIN"/>
    <property type="match status" value="1"/>
</dbReference>
<gene>
    <name evidence="3" type="ORF">SAMN02910350_00833</name>
</gene>
<feature type="transmembrane region" description="Helical" evidence="1">
    <location>
        <begin position="263"/>
        <end position="284"/>
    </location>
</feature>
<keyword evidence="3" id="KW-0378">Hydrolase</keyword>
<dbReference type="PANTHER" id="PTHR36927:SF3">
    <property type="entry name" value="GLUCANS BIOSYNTHESIS PROTEIN C"/>
    <property type="match status" value="1"/>
</dbReference>
<keyword evidence="1" id="KW-0812">Transmembrane</keyword>
<feature type="transmembrane region" description="Helical" evidence="1">
    <location>
        <begin position="133"/>
        <end position="159"/>
    </location>
</feature>
<dbReference type="InterPro" id="IPR002656">
    <property type="entry name" value="Acyl_transf_3_dom"/>
</dbReference>
<accession>A0A1G5RTV6</accession>
<dbReference type="RefSeq" id="WP_090161524.1">
    <property type="nucleotide sequence ID" value="NZ_FMWK01000003.1"/>
</dbReference>
<dbReference type="Pfam" id="PF01757">
    <property type="entry name" value="Acyl_transf_3"/>
    <property type="match status" value="1"/>
</dbReference>
<feature type="transmembrane region" description="Helical" evidence="1">
    <location>
        <begin position="196"/>
        <end position="218"/>
    </location>
</feature>
<evidence type="ECO:0000313" key="4">
    <source>
        <dbReference type="Proteomes" id="UP000199428"/>
    </source>
</evidence>
<feature type="transmembrane region" description="Helical" evidence="1">
    <location>
        <begin position="15"/>
        <end position="34"/>
    </location>
</feature>
<evidence type="ECO:0000256" key="1">
    <source>
        <dbReference type="SAM" id="Phobius"/>
    </source>
</evidence>
<organism evidence="3 4">
    <name type="scientific">Pseudobutyrivibrio xylanivorans</name>
    <dbReference type="NCBI Taxonomy" id="185007"/>
    <lineage>
        <taxon>Bacteria</taxon>
        <taxon>Bacillati</taxon>
        <taxon>Bacillota</taxon>
        <taxon>Clostridia</taxon>
        <taxon>Lachnospirales</taxon>
        <taxon>Lachnospiraceae</taxon>
        <taxon>Pseudobutyrivibrio</taxon>
    </lineage>
</organism>
<dbReference type="InterPro" id="IPR050623">
    <property type="entry name" value="Glucan_succinyl_AcylTrfase"/>
</dbReference>
<keyword evidence="1" id="KW-0472">Membrane</keyword>
<feature type="transmembrane region" description="Helical" evidence="1">
    <location>
        <begin position="95"/>
        <end position="113"/>
    </location>
</feature>
<feature type="domain" description="Acyltransferase 3" evidence="2">
    <location>
        <begin position="10"/>
        <end position="343"/>
    </location>
</feature>
<keyword evidence="3" id="KW-0808">Transferase</keyword>
<feature type="transmembrane region" description="Helical" evidence="1">
    <location>
        <begin position="323"/>
        <end position="343"/>
    </location>
</feature>
<reference evidence="3 4" key="1">
    <citation type="submission" date="2016-10" db="EMBL/GenBank/DDBJ databases">
        <authorList>
            <person name="de Groot N.N."/>
        </authorList>
    </citation>
    <scope>NUCLEOTIDE SEQUENCE [LARGE SCALE GENOMIC DNA]</scope>
    <source>
        <strain evidence="3 4">DSM 10317</strain>
    </source>
</reference>
<feature type="transmembrane region" description="Helical" evidence="1">
    <location>
        <begin position="299"/>
        <end position="317"/>
    </location>
</feature>
<feature type="transmembrane region" description="Helical" evidence="1">
    <location>
        <begin position="171"/>
        <end position="190"/>
    </location>
</feature>